<feature type="region of interest" description="Disordered" evidence="2">
    <location>
        <begin position="165"/>
        <end position="197"/>
    </location>
</feature>
<evidence type="ECO:0000256" key="2">
    <source>
        <dbReference type="SAM" id="MobiDB-lite"/>
    </source>
</evidence>
<keyword evidence="1" id="KW-0175">Coiled coil</keyword>
<name>A0AAV3Q2Y1_LITER</name>
<dbReference type="AlphaFoldDB" id="A0AAV3Q2Y1"/>
<feature type="compositionally biased region" description="Polar residues" evidence="2">
    <location>
        <begin position="1"/>
        <end position="10"/>
    </location>
</feature>
<gene>
    <name evidence="3" type="ORF">LIER_14828</name>
</gene>
<sequence length="487" mass="53519">MSQSSENNVDNFEVRQRTEANQEEASISGGMLVFHVTEPANQGSANLVPIAPNVVAPTLVSAPMGPNVAAREEAAYQGIMASLPTFVKKHNSRLRGEQLYLPHIEEKSSDPNLTPDYTFTDEAMLVKACLDYDKEFNPEAIGDPPTWGPAAPHTTTPRAPVVDLESSATVSDQGVVHPDEGGASRSDASFPPSCEQTSAPVAEVLEMAPEEVILPRKGKAATTGPSLPDYDGRYLDLPHTIPPNLEVTSEAPWKAHKFHYHAMKPLVSKKAMNGAHVLGRRADHLARANNQSFYQVDILKKKMADKNLLLKKEEELTSKGSELEGISKTVSELDTRIKDLLTELEREKAALVEAQKSWVVKKADLQKTWADKKTEMQARYEKLERANIGDIMRMTEAFKKEKETTLASVAAEAKVDRVRSCKKILRDFMGSPNYEDKVGCECVAYLSHLVTHCLSVDAPHPHANEGEAKELGEEEPELPGESRSPPA</sequence>
<dbReference type="Proteomes" id="UP001454036">
    <property type="component" value="Unassembled WGS sequence"/>
</dbReference>
<feature type="region of interest" description="Disordered" evidence="2">
    <location>
        <begin position="460"/>
        <end position="487"/>
    </location>
</feature>
<accession>A0AAV3Q2Y1</accession>
<feature type="compositionally biased region" description="Basic and acidic residues" evidence="2">
    <location>
        <begin position="460"/>
        <end position="471"/>
    </location>
</feature>
<evidence type="ECO:0000313" key="3">
    <source>
        <dbReference type="EMBL" id="GAA0157591.1"/>
    </source>
</evidence>
<feature type="region of interest" description="Disordered" evidence="2">
    <location>
        <begin position="1"/>
        <end position="25"/>
    </location>
</feature>
<feature type="coiled-coil region" evidence="1">
    <location>
        <begin position="296"/>
        <end position="357"/>
    </location>
</feature>
<reference evidence="3 4" key="1">
    <citation type="submission" date="2024-01" db="EMBL/GenBank/DDBJ databases">
        <title>The complete chloroplast genome sequence of Lithospermum erythrorhizon: insights into the phylogenetic relationship among Boraginaceae species and the maternal lineages of purple gromwells.</title>
        <authorList>
            <person name="Okada T."/>
            <person name="Watanabe K."/>
        </authorList>
    </citation>
    <scope>NUCLEOTIDE SEQUENCE [LARGE SCALE GENOMIC DNA]</scope>
</reference>
<organism evidence="3 4">
    <name type="scientific">Lithospermum erythrorhizon</name>
    <name type="common">Purple gromwell</name>
    <name type="synonym">Lithospermum officinale var. erythrorhizon</name>
    <dbReference type="NCBI Taxonomy" id="34254"/>
    <lineage>
        <taxon>Eukaryota</taxon>
        <taxon>Viridiplantae</taxon>
        <taxon>Streptophyta</taxon>
        <taxon>Embryophyta</taxon>
        <taxon>Tracheophyta</taxon>
        <taxon>Spermatophyta</taxon>
        <taxon>Magnoliopsida</taxon>
        <taxon>eudicotyledons</taxon>
        <taxon>Gunneridae</taxon>
        <taxon>Pentapetalae</taxon>
        <taxon>asterids</taxon>
        <taxon>lamiids</taxon>
        <taxon>Boraginales</taxon>
        <taxon>Boraginaceae</taxon>
        <taxon>Boraginoideae</taxon>
        <taxon>Lithospermeae</taxon>
        <taxon>Lithospermum</taxon>
    </lineage>
</organism>
<protein>
    <submittedName>
        <fullName evidence="3">Uncharacterized protein</fullName>
    </submittedName>
</protein>
<evidence type="ECO:0000313" key="4">
    <source>
        <dbReference type="Proteomes" id="UP001454036"/>
    </source>
</evidence>
<evidence type="ECO:0000256" key="1">
    <source>
        <dbReference type="SAM" id="Coils"/>
    </source>
</evidence>
<keyword evidence="4" id="KW-1185">Reference proteome</keyword>
<dbReference type="EMBL" id="BAABME010003141">
    <property type="protein sequence ID" value="GAA0157591.1"/>
    <property type="molecule type" value="Genomic_DNA"/>
</dbReference>
<comment type="caution">
    <text evidence="3">The sequence shown here is derived from an EMBL/GenBank/DDBJ whole genome shotgun (WGS) entry which is preliminary data.</text>
</comment>
<proteinExistence type="predicted"/>